<evidence type="ECO:0000259" key="12">
    <source>
        <dbReference type="Pfam" id="PF10512"/>
    </source>
</evidence>
<keyword evidence="6" id="KW-0498">Mitosis</keyword>
<evidence type="ECO:0000256" key="7">
    <source>
        <dbReference type="ARBA" id="ARBA00023242"/>
    </source>
</evidence>
<comment type="subcellular location">
    <subcellularLocation>
        <location evidence="2">Chromosome</location>
        <location evidence="2">Centromere</location>
    </subcellularLocation>
    <subcellularLocation>
        <location evidence="1">Nucleus</location>
    </subcellularLocation>
</comment>
<dbReference type="InterPro" id="IPR046466">
    <property type="entry name" value="Borealin_C"/>
</dbReference>
<dbReference type="Pfam" id="PF10444">
    <property type="entry name" value="Nbl1_Borealin_N"/>
    <property type="match status" value="1"/>
</dbReference>
<feature type="domain" description="Borealin N-terminal" evidence="11">
    <location>
        <begin position="30"/>
        <end position="77"/>
    </location>
</feature>
<keyword evidence="8" id="KW-0131">Cell cycle</keyword>
<comment type="caution">
    <text evidence="13">The sequence shown here is derived from an EMBL/GenBank/DDBJ whole genome shotgun (WGS) entry which is preliminary data.</text>
</comment>
<feature type="compositionally biased region" description="Polar residues" evidence="10">
    <location>
        <begin position="165"/>
        <end position="174"/>
    </location>
</feature>
<evidence type="ECO:0008006" key="15">
    <source>
        <dbReference type="Google" id="ProtNLM"/>
    </source>
</evidence>
<evidence type="ECO:0000256" key="9">
    <source>
        <dbReference type="ARBA" id="ARBA00023328"/>
    </source>
</evidence>
<dbReference type="InterPro" id="IPR018867">
    <property type="entry name" value="Cell_div_borealin"/>
</dbReference>
<evidence type="ECO:0000256" key="8">
    <source>
        <dbReference type="ARBA" id="ARBA00023306"/>
    </source>
</evidence>
<evidence type="ECO:0000256" key="6">
    <source>
        <dbReference type="ARBA" id="ARBA00022776"/>
    </source>
</evidence>
<evidence type="ECO:0000256" key="1">
    <source>
        <dbReference type="ARBA" id="ARBA00004123"/>
    </source>
</evidence>
<gene>
    <name evidence="13" type="ORF">Q8F55_000691</name>
</gene>
<sequence length="361" mass="38950">MATKSRRPVALATPLPATTPKRKAHSGASKQALLDNFDLEGDMRNQLDSALGGFLALVDAEIFKIPRAMRSMTLGDLEAIWAGNFAETSRAMAEQKFERAHPDKDHAEVVAEAVEGKRKREAQSPRDGGRKSARTKPLPSLPAGTPAGKRVAKGKRKLPAASPLPKSTSMSTIPQDYEFNPLLPKTPKFARAPKRNESFFSQNGSPVDLGGLVQLDDVSNASVHSDAGDGASDSDDELPDPEKMERRALAASLRQGSPRSKASTAASTSAARSRPKRAPSLIFRQSLGAAAPLDPEERSAEIPLSDGRTITFNPLNLTPGRIDDELGHGGLGAAEKKRVKQRVQEEVVRALTERMERWKAM</sequence>
<organism evidence="13 14">
    <name type="scientific">Vanrija albida</name>
    <dbReference type="NCBI Taxonomy" id="181172"/>
    <lineage>
        <taxon>Eukaryota</taxon>
        <taxon>Fungi</taxon>
        <taxon>Dikarya</taxon>
        <taxon>Basidiomycota</taxon>
        <taxon>Agaricomycotina</taxon>
        <taxon>Tremellomycetes</taxon>
        <taxon>Trichosporonales</taxon>
        <taxon>Trichosporonaceae</taxon>
        <taxon>Vanrija</taxon>
    </lineage>
</organism>
<evidence type="ECO:0000256" key="3">
    <source>
        <dbReference type="ARBA" id="ARBA00009914"/>
    </source>
</evidence>
<keyword evidence="7" id="KW-0539">Nucleus</keyword>
<keyword evidence="5" id="KW-0132">Cell division</keyword>
<evidence type="ECO:0000256" key="10">
    <source>
        <dbReference type="SAM" id="MobiDB-lite"/>
    </source>
</evidence>
<proteinExistence type="inferred from homology"/>
<feature type="region of interest" description="Disordered" evidence="10">
    <location>
        <begin position="250"/>
        <end position="281"/>
    </location>
</feature>
<keyword evidence="4" id="KW-0158">Chromosome</keyword>
<keyword evidence="9" id="KW-0137">Centromere</keyword>
<dbReference type="InterPro" id="IPR018851">
    <property type="entry name" value="Borealin_N"/>
</dbReference>
<evidence type="ECO:0000313" key="14">
    <source>
        <dbReference type="Proteomes" id="UP001565368"/>
    </source>
</evidence>
<comment type="similarity">
    <text evidence="3">Belongs to the borealin family.</text>
</comment>
<feature type="region of interest" description="Disordered" evidence="10">
    <location>
        <begin position="222"/>
        <end position="241"/>
    </location>
</feature>
<evidence type="ECO:0000256" key="2">
    <source>
        <dbReference type="ARBA" id="ARBA00004584"/>
    </source>
</evidence>
<protein>
    <recommendedName>
        <fullName evidence="15">Borealin N-terminal domain-containing protein</fullName>
    </recommendedName>
</protein>
<reference evidence="13 14" key="1">
    <citation type="submission" date="2023-08" db="EMBL/GenBank/DDBJ databases">
        <title>Annotated Genome Sequence of Vanrija albida AlHP1.</title>
        <authorList>
            <person name="Herzog R."/>
        </authorList>
    </citation>
    <scope>NUCLEOTIDE SEQUENCE [LARGE SCALE GENOMIC DNA]</scope>
    <source>
        <strain evidence="13 14">AlHP1</strain>
    </source>
</reference>
<accession>A0ABR3QEL1</accession>
<evidence type="ECO:0000259" key="11">
    <source>
        <dbReference type="Pfam" id="PF10444"/>
    </source>
</evidence>
<dbReference type="GeneID" id="95981734"/>
<feature type="region of interest" description="Disordered" evidence="10">
    <location>
        <begin position="113"/>
        <end position="179"/>
    </location>
</feature>
<feature type="compositionally biased region" description="Low complexity" evidence="10">
    <location>
        <begin position="257"/>
        <end position="272"/>
    </location>
</feature>
<dbReference type="EMBL" id="JBBXJM010000001">
    <property type="protein sequence ID" value="KAL1412942.1"/>
    <property type="molecule type" value="Genomic_DNA"/>
</dbReference>
<feature type="region of interest" description="Disordered" evidence="10">
    <location>
        <begin position="1"/>
        <end position="29"/>
    </location>
</feature>
<dbReference type="PANTHER" id="PTHR16040">
    <property type="entry name" value="AUSTRALIN, ISOFORM A-RELATED"/>
    <property type="match status" value="1"/>
</dbReference>
<evidence type="ECO:0000313" key="13">
    <source>
        <dbReference type="EMBL" id="KAL1412942.1"/>
    </source>
</evidence>
<dbReference type="RefSeq" id="XP_069212886.1">
    <property type="nucleotide sequence ID" value="XM_069349342.1"/>
</dbReference>
<feature type="domain" description="Borealin C-terminal" evidence="12">
    <location>
        <begin position="151"/>
        <end position="220"/>
    </location>
</feature>
<name>A0ABR3QEL1_9TREE</name>
<evidence type="ECO:0000256" key="5">
    <source>
        <dbReference type="ARBA" id="ARBA00022618"/>
    </source>
</evidence>
<dbReference type="Pfam" id="PF10512">
    <property type="entry name" value="Borealin"/>
    <property type="match status" value="1"/>
</dbReference>
<feature type="compositionally biased region" description="Basic and acidic residues" evidence="10">
    <location>
        <begin position="113"/>
        <end position="130"/>
    </location>
</feature>
<evidence type="ECO:0000256" key="4">
    <source>
        <dbReference type="ARBA" id="ARBA00022454"/>
    </source>
</evidence>
<dbReference type="Proteomes" id="UP001565368">
    <property type="component" value="Unassembled WGS sequence"/>
</dbReference>
<dbReference type="PANTHER" id="PTHR16040:SF7">
    <property type="entry name" value="AUSTRALIN, ISOFORM A-RELATED"/>
    <property type="match status" value="1"/>
</dbReference>
<keyword evidence="14" id="KW-1185">Reference proteome</keyword>